<dbReference type="Gene3D" id="1.10.8.640">
    <property type="entry name" value="Cytochrome C biogenesis protein"/>
    <property type="match status" value="1"/>
</dbReference>
<protein>
    <recommendedName>
        <fullName evidence="7">Cytochrome c-type biogenesis protein</fullName>
    </recommendedName>
</protein>
<dbReference type="PANTHER" id="PTHR47870:SF1">
    <property type="entry name" value="CYTOCHROME C-TYPE BIOGENESIS PROTEIN CCMH"/>
    <property type="match status" value="1"/>
</dbReference>
<feature type="chain" id="PRO_5045002557" description="Cytochrome c-type biogenesis protein" evidence="7">
    <location>
        <begin position="25"/>
        <end position="158"/>
    </location>
</feature>
<evidence type="ECO:0000256" key="2">
    <source>
        <dbReference type="ARBA" id="ARBA00022617"/>
    </source>
</evidence>
<keyword evidence="2 7" id="KW-0349">Heme</keyword>
<comment type="function">
    <text evidence="7">Possible subunit of a heme lyase.</text>
</comment>
<dbReference type="Pfam" id="PF03918">
    <property type="entry name" value="CcmH"/>
    <property type="match status" value="1"/>
</dbReference>
<keyword evidence="5" id="KW-0201">Cytochrome c-type biogenesis</keyword>
<feature type="signal peptide" evidence="7">
    <location>
        <begin position="1"/>
        <end position="24"/>
    </location>
</feature>
<gene>
    <name evidence="10" type="ORF">BMG03_16975</name>
</gene>
<name>A0ABM6IKF7_9RHOB</name>
<evidence type="ECO:0000313" key="10">
    <source>
        <dbReference type="EMBL" id="AQS49294.1"/>
    </source>
</evidence>
<evidence type="ECO:0000256" key="8">
    <source>
        <dbReference type="SAM" id="MobiDB-lite"/>
    </source>
</evidence>
<keyword evidence="4 7" id="KW-0732">Signal</keyword>
<evidence type="ECO:0000259" key="9">
    <source>
        <dbReference type="Pfam" id="PF03918"/>
    </source>
</evidence>
<keyword evidence="3 7" id="KW-0479">Metal-binding</keyword>
<comment type="similarity">
    <text evidence="1 7">Belongs to the CcmH/CycL/Ccl2/NrfF family.</text>
</comment>
<accession>A0ABM6IKF7</accession>
<dbReference type="PANTHER" id="PTHR47870">
    <property type="entry name" value="CYTOCHROME C-TYPE BIOGENESIS PROTEIN CCMH"/>
    <property type="match status" value="1"/>
</dbReference>
<keyword evidence="6 7" id="KW-0408">Iron</keyword>
<dbReference type="Proteomes" id="UP000185622">
    <property type="component" value="Chromosome"/>
</dbReference>
<keyword evidence="7" id="KW-1133">Transmembrane helix</keyword>
<dbReference type="InterPro" id="IPR051263">
    <property type="entry name" value="C-type_cytochrome_biogenesis"/>
</dbReference>
<dbReference type="RefSeq" id="WP_075774004.1">
    <property type="nucleotide sequence ID" value="NZ_CP019437.1"/>
</dbReference>
<feature type="region of interest" description="Disordered" evidence="8">
    <location>
        <begin position="136"/>
        <end position="158"/>
    </location>
</feature>
<dbReference type="InterPro" id="IPR038297">
    <property type="entry name" value="CcmH/CycL/NrfF/Ccl2_sf"/>
</dbReference>
<keyword evidence="11" id="KW-1185">Reference proteome</keyword>
<sequence>MLRKTLLVVTLVLSALISLGPALAVQPDEIMKDPALEARAREISKVLRCPVCQGENIDDSNAEVSRDLRLLVRERLKAGDTNSQVIDYITARYGEYVLFEPEKRGANLLLWYLGPAALIVALIGGFFYVRSRRVASDGPAQPDLSDEERKRLEELMGE</sequence>
<keyword evidence="7" id="KW-0812">Transmembrane</keyword>
<evidence type="ECO:0000256" key="7">
    <source>
        <dbReference type="RuleBase" id="RU364112"/>
    </source>
</evidence>
<feature type="domain" description="CcmH/CycL/Ccl2/NrfF N-terminal" evidence="9">
    <location>
        <begin position="15"/>
        <end position="156"/>
    </location>
</feature>
<feature type="compositionally biased region" description="Basic and acidic residues" evidence="8">
    <location>
        <begin position="147"/>
        <end position="158"/>
    </location>
</feature>
<evidence type="ECO:0000313" key="11">
    <source>
        <dbReference type="Proteomes" id="UP000185622"/>
    </source>
</evidence>
<evidence type="ECO:0000256" key="5">
    <source>
        <dbReference type="ARBA" id="ARBA00022748"/>
    </source>
</evidence>
<evidence type="ECO:0000256" key="6">
    <source>
        <dbReference type="ARBA" id="ARBA00023004"/>
    </source>
</evidence>
<dbReference type="InterPro" id="IPR005616">
    <property type="entry name" value="CcmH/CycL/Ccl2/NrfF_N"/>
</dbReference>
<keyword evidence="7" id="KW-0472">Membrane</keyword>
<feature type="transmembrane region" description="Helical" evidence="7">
    <location>
        <begin position="109"/>
        <end position="129"/>
    </location>
</feature>
<organism evidence="10 11">
    <name type="scientific">Thioclava nitratireducens</name>
    <dbReference type="NCBI Taxonomy" id="1915078"/>
    <lineage>
        <taxon>Bacteria</taxon>
        <taxon>Pseudomonadati</taxon>
        <taxon>Pseudomonadota</taxon>
        <taxon>Alphaproteobacteria</taxon>
        <taxon>Rhodobacterales</taxon>
        <taxon>Paracoccaceae</taxon>
        <taxon>Thioclava</taxon>
    </lineage>
</organism>
<evidence type="ECO:0000256" key="1">
    <source>
        <dbReference type="ARBA" id="ARBA00010342"/>
    </source>
</evidence>
<dbReference type="EMBL" id="CP019437">
    <property type="protein sequence ID" value="AQS49294.1"/>
    <property type="molecule type" value="Genomic_DNA"/>
</dbReference>
<proteinExistence type="inferred from homology"/>
<dbReference type="CDD" id="cd16378">
    <property type="entry name" value="CcmH_N"/>
    <property type="match status" value="1"/>
</dbReference>
<evidence type="ECO:0000256" key="4">
    <source>
        <dbReference type="ARBA" id="ARBA00022729"/>
    </source>
</evidence>
<evidence type="ECO:0000256" key="3">
    <source>
        <dbReference type="ARBA" id="ARBA00022723"/>
    </source>
</evidence>
<reference evidence="10 11" key="1">
    <citation type="submission" date="2017-01" db="EMBL/GenBank/DDBJ databases">
        <title>The complete genome sequence of a sulfur-oxidizing marine bacterium Thioclava sp. 25B10_4T.</title>
        <authorList>
            <person name="Liu Y."/>
            <person name="Lai Q."/>
            <person name="Shao Z."/>
        </authorList>
    </citation>
    <scope>NUCLEOTIDE SEQUENCE [LARGE SCALE GENOMIC DNA]</scope>
    <source>
        <strain evidence="10 11">25B10_4</strain>
    </source>
</reference>